<keyword evidence="3" id="KW-1185">Reference proteome</keyword>
<name>A0AAV4EQW5_9GAST</name>
<sequence>MPVKIGIGLSINSIKDAVEKNDIGVDIDVIDKISSNDLDSMMQLQPLLTSSTVVIKIQTKSTVSTRTDASTTPTKTSETANETCLTTLPTKAAAVEEETPTKSTRTSEEAGHL</sequence>
<dbReference type="Proteomes" id="UP000762676">
    <property type="component" value="Unassembled WGS sequence"/>
</dbReference>
<comment type="caution">
    <text evidence="2">The sequence shown here is derived from an EMBL/GenBank/DDBJ whole genome shotgun (WGS) entry which is preliminary data.</text>
</comment>
<evidence type="ECO:0008006" key="4">
    <source>
        <dbReference type="Google" id="ProtNLM"/>
    </source>
</evidence>
<feature type="region of interest" description="Disordered" evidence="1">
    <location>
        <begin position="62"/>
        <end position="113"/>
    </location>
</feature>
<accession>A0AAV4EQW5</accession>
<feature type="compositionally biased region" description="Polar residues" evidence="1">
    <location>
        <begin position="62"/>
        <end position="89"/>
    </location>
</feature>
<dbReference type="AlphaFoldDB" id="A0AAV4EQW5"/>
<protein>
    <recommendedName>
        <fullName evidence="4">PDZ domain-containing protein</fullName>
    </recommendedName>
</protein>
<evidence type="ECO:0000256" key="1">
    <source>
        <dbReference type="SAM" id="MobiDB-lite"/>
    </source>
</evidence>
<reference evidence="2 3" key="1">
    <citation type="journal article" date="2021" name="Elife">
        <title>Chloroplast acquisition without the gene transfer in kleptoplastic sea slugs, Plakobranchus ocellatus.</title>
        <authorList>
            <person name="Maeda T."/>
            <person name="Takahashi S."/>
            <person name="Yoshida T."/>
            <person name="Shimamura S."/>
            <person name="Takaki Y."/>
            <person name="Nagai Y."/>
            <person name="Toyoda A."/>
            <person name="Suzuki Y."/>
            <person name="Arimoto A."/>
            <person name="Ishii H."/>
            <person name="Satoh N."/>
            <person name="Nishiyama T."/>
            <person name="Hasebe M."/>
            <person name="Maruyama T."/>
            <person name="Minagawa J."/>
            <person name="Obokata J."/>
            <person name="Shigenobu S."/>
        </authorList>
    </citation>
    <scope>NUCLEOTIDE SEQUENCE [LARGE SCALE GENOMIC DNA]</scope>
</reference>
<organism evidence="2 3">
    <name type="scientific">Elysia marginata</name>
    <dbReference type="NCBI Taxonomy" id="1093978"/>
    <lineage>
        <taxon>Eukaryota</taxon>
        <taxon>Metazoa</taxon>
        <taxon>Spiralia</taxon>
        <taxon>Lophotrochozoa</taxon>
        <taxon>Mollusca</taxon>
        <taxon>Gastropoda</taxon>
        <taxon>Heterobranchia</taxon>
        <taxon>Euthyneura</taxon>
        <taxon>Panpulmonata</taxon>
        <taxon>Sacoglossa</taxon>
        <taxon>Placobranchoidea</taxon>
        <taxon>Plakobranchidae</taxon>
        <taxon>Elysia</taxon>
    </lineage>
</organism>
<evidence type="ECO:0000313" key="3">
    <source>
        <dbReference type="Proteomes" id="UP000762676"/>
    </source>
</evidence>
<gene>
    <name evidence="2" type="ORF">ElyMa_005477700</name>
</gene>
<dbReference type="EMBL" id="BMAT01010911">
    <property type="protein sequence ID" value="GFR63212.1"/>
    <property type="molecule type" value="Genomic_DNA"/>
</dbReference>
<proteinExistence type="predicted"/>
<evidence type="ECO:0000313" key="2">
    <source>
        <dbReference type="EMBL" id="GFR63212.1"/>
    </source>
</evidence>